<gene>
    <name evidence="2" type="ORF">N4R40_03300</name>
</gene>
<feature type="transmembrane region" description="Helical" evidence="1">
    <location>
        <begin position="62"/>
        <end position="80"/>
    </location>
</feature>
<keyword evidence="1" id="KW-1133">Transmembrane helix</keyword>
<keyword evidence="3" id="KW-1185">Reference proteome</keyword>
<keyword evidence="1" id="KW-0472">Membrane</keyword>
<evidence type="ECO:0000313" key="3">
    <source>
        <dbReference type="Proteomes" id="UP001300496"/>
    </source>
</evidence>
<sequence>MEFSWARFGTWAIALVIGVVYGIAGTIGQAASWGWFPLGLVVAVVGVGALLAAVRLLTADRWATLATAMGAMLSTLVFSGRGPGGSVVVPAPEDGALSTGIIWTLAVPIIAAIVIAWPSVPIRTVADDADMTVTPGDGSPTN</sequence>
<feature type="transmembrane region" description="Helical" evidence="1">
    <location>
        <begin position="38"/>
        <end position="57"/>
    </location>
</feature>
<accession>A0ABT2P9V8</accession>
<dbReference type="EMBL" id="JAODOR010000004">
    <property type="protein sequence ID" value="MCT9001395.1"/>
    <property type="molecule type" value="Genomic_DNA"/>
</dbReference>
<organism evidence="2 3">
    <name type="scientific">Microbacterium memoriense</name>
    <dbReference type="NCBI Taxonomy" id="2978350"/>
    <lineage>
        <taxon>Bacteria</taxon>
        <taxon>Bacillati</taxon>
        <taxon>Actinomycetota</taxon>
        <taxon>Actinomycetes</taxon>
        <taxon>Micrococcales</taxon>
        <taxon>Microbacteriaceae</taxon>
        <taxon>Microbacterium</taxon>
    </lineage>
</organism>
<dbReference type="Proteomes" id="UP001300496">
    <property type="component" value="Unassembled WGS sequence"/>
</dbReference>
<proteinExistence type="predicted"/>
<comment type="caution">
    <text evidence="2">The sequence shown here is derived from an EMBL/GenBank/DDBJ whole genome shotgun (WGS) entry which is preliminary data.</text>
</comment>
<dbReference type="RefSeq" id="WP_261605937.1">
    <property type="nucleotide sequence ID" value="NZ_JAODOR010000004.1"/>
</dbReference>
<keyword evidence="1" id="KW-0812">Transmembrane</keyword>
<reference evidence="2 3" key="1">
    <citation type="journal article" date="2024" name="Int. J. Syst. Evol. Microbiol.">
        <title>Microbacterium memoriense sp. nov., a member of the Actinomycetota from marine beach sediment of the north coast of Portugal.</title>
        <authorList>
            <person name="Santos J.D.N.D."/>
            <person name="Klimek D."/>
            <person name="Calusinska M."/>
            <person name="Lobo-da-Cunha A."/>
            <person name="Catita J."/>
            <person name="Goncalves H."/>
            <person name="Gonzalez I."/>
            <person name="Lage O.M."/>
        </authorList>
    </citation>
    <scope>NUCLEOTIDE SEQUENCE [LARGE SCALE GENOMIC DNA]</scope>
    <source>
        <strain evidence="2 3">PMIC_1C1B</strain>
    </source>
</reference>
<name>A0ABT2P9V8_9MICO</name>
<evidence type="ECO:0000313" key="2">
    <source>
        <dbReference type="EMBL" id="MCT9001395.1"/>
    </source>
</evidence>
<feature type="transmembrane region" description="Helical" evidence="1">
    <location>
        <begin position="12"/>
        <end position="32"/>
    </location>
</feature>
<feature type="transmembrane region" description="Helical" evidence="1">
    <location>
        <begin position="100"/>
        <end position="117"/>
    </location>
</feature>
<protein>
    <submittedName>
        <fullName evidence="2">DUF6113 family protein</fullName>
    </submittedName>
</protein>
<evidence type="ECO:0000256" key="1">
    <source>
        <dbReference type="SAM" id="Phobius"/>
    </source>
</evidence>